<dbReference type="Proteomes" id="UP000190852">
    <property type="component" value="Unassembled WGS sequence"/>
</dbReference>
<reference evidence="4" key="1">
    <citation type="submission" date="2017-02" db="EMBL/GenBank/DDBJ databases">
        <authorList>
            <person name="Varghese N."/>
            <person name="Submissions S."/>
        </authorList>
    </citation>
    <scope>NUCLEOTIDE SEQUENCE [LARGE SCALE GENOMIC DNA]</scope>
    <source>
        <strain evidence="4">DSM 24967</strain>
    </source>
</reference>
<organism evidence="3 4">
    <name type="scientific">Parabacteroides chartae</name>
    <dbReference type="NCBI Taxonomy" id="1037355"/>
    <lineage>
        <taxon>Bacteria</taxon>
        <taxon>Pseudomonadati</taxon>
        <taxon>Bacteroidota</taxon>
        <taxon>Bacteroidia</taxon>
        <taxon>Bacteroidales</taxon>
        <taxon>Tannerellaceae</taxon>
        <taxon>Parabacteroides</taxon>
    </lineage>
</organism>
<dbReference type="Pfam" id="PF00881">
    <property type="entry name" value="Nitroreductase"/>
    <property type="match status" value="1"/>
</dbReference>
<name>A0A1T5AYG1_9BACT</name>
<gene>
    <name evidence="3" type="ORF">SAMN05660349_00917</name>
</gene>
<dbReference type="AlphaFoldDB" id="A0A1T5AYG1"/>
<dbReference type="InterPro" id="IPR000415">
    <property type="entry name" value="Nitroreductase-like"/>
</dbReference>
<protein>
    <submittedName>
        <fullName evidence="3">SagB-type dehydrogenase domain-containing protein</fullName>
    </submittedName>
</protein>
<dbReference type="SUPFAM" id="SSF55469">
    <property type="entry name" value="FMN-dependent nitroreductase-like"/>
    <property type="match status" value="1"/>
</dbReference>
<dbReference type="PANTHER" id="PTHR43745">
    <property type="entry name" value="NITROREDUCTASE MJ1384-RELATED"/>
    <property type="match status" value="1"/>
</dbReference>
<dbReference type="CDD" id="cd02142">
    <property type="entry name" value="McbC_SagB-like_oxidoreductase"/>
    <property type="match status" value="1"/>
</dbReference>
<dbReference type="InterPro" id="IPR052544">
    <property type="entry name" value="Bacteriocin_Proc_Enz"/>
</dbReference>
<evidence type="ECO:0000259" key="2">
    <source>
        <dbReference type="Pfam" id="PF00881"/>
    </source>
</evidence>
<evidence type="ECO:0000256" key="1">
    <source>
        <dbReference type="SAM" id="SignalP"/>
    </source>
</evidence>
<dbReference type="PANTHER" id="PTHR43745:SF2">
    <property type="entry name" value="NITROREDUCTASE MJ1384-RELATED"/>
    <property type="match status" value="1"/>
</dbReference>
<feature type="domain" description="Nitroreductase" evidence="2">
    <location>
        <begin position="43"/>
        <end position="209"/>
    </location>
</feature>
<dbReference type="InterPro" id="IPR029479">
    <property type="entry name" value="Nitroreductase"/>
</dbReference>
<keyword evidence="1" id="KW-0732">Signal</keyword>
<feature type="chain" id="PRO_5012594672" evidence="1">
    <location>
        <begin position="20"/>
        <end position="212"/>
    </location>
</feature>
<accession>A0A1T5AYG1</accession>
<dbReference type="GO" id="GO:0016491">
    <property type="term" value="F:oxidoreductase activity"/>
    <property type="evidence" value="ECO:0007669"/>
    <property type="project" value="InterPro"/>
</dbReference>
<keyword evidence="4" id="KW-1185">Reference proteome</keyword>
<proteinExistence type="predicted"/>
<sequence>MKLYVLIFMACCFSIGLSAQGLEEIKLLTPDKTRGSSMMQAFANRHSDRVFANKKLSVKDLSDLLWAANGVNRADKGMRTAPSALNKQDIDVYVVLAEGAYLYDAKAHTLKPVAKGDYRPLLAGGQDFVNKAPVCLLMVSDLSRFGEEKEHTRMMAAMDAGIVSQNINLFCAGAGLSTVPRASMDQAGLRKALKLKDSQIPLMNNPVGYPVK</sequence>
<dbReference type="EMBL" id="FUYQ01000005">
    <property type="protein sequence ID" value="SKB40006.1"/>
    <property type="molecule type" value="Genomic_DNA"/>
</dbReference>
<evidence type="ECO:0000313" key="3">
    <source>
        <dbReference type="EMBL" id="SKB40006.1"/>
    </source>
</evidence>
<feature type="signal peptide" evidence="1">
    <location>
        <begin position="1"/>
        <end position="19"/>
    </location>
</feature>
<evidence type="ECO:0000313" key="4">
    <source>
        <dbReference type="Proteomes" id="UP000190852"/>
    </source>
</evidence>
<dbReference type="Gene3D" id="3.40.109.10">
    <property type="entry name" value="NADH Oxidase"/>
    <property type="match status" value="1"/>
</dbReference>